<dbReference type="AlphaFoldDB" id="A0A7J6KK10"/>
<proteinExistence type="predicted"/>
<sequence>MPEEVLADTQSRVSSDVGADTDELELLPADADDQPADDDGLGHEDLALPPTPEYDDDRSDSIAEVMSNPSSHQDGNGSSAASYATPATSSSTSSSSSSGDDVVIRGYGGGHVLRPRGVLRAPDRYDAHQEEEV</sequence>
<feature type="non-terminal residue" evidence="2">
    <location>
        <position position="133"/>
    </location>
</feature>
<feature type="compositionally biased region" description="Low complexity" evidence="1">
    <location>
        <begin position="78"/>
        <end position="98"/>
    </location>
</feature>
<organism evidence="2 3">
    <name type="scientific">Perkinsus olseni</name>
    <name type="common">Perkinsus atlanticus</name>
    <dbReference type="NCBI Taxonomy" id="32597"/>
    <lineage>
        <taxon>Eukaryota</taxon>
        <taxon>Sar</taxon>
        <taxon>Alveolata</taxon>
        <taxon>Perkinsozoa</taxon>
        <taxon>Perkinsea</taxon>
        <taxon>Perkinsida</taxon>
        <taxon>Perkinsidae</taxon>
        <taxon>Perkinsus</taxon>
    </lineage>
</organism>
<feature type="region of interest" description="Disordered" evidence="1">
    <location>
        <begin position="1"/>
        <end position="133"/>
    </location>
</feature>
<evidence type="ECO:0000313" key="3">
    <source>
        <dbReference type="Proteomes" id="UP000572268"/>
    </source>
</evidence>
<evidence type="ECO:0000313" key="2">
    <source>
        <dbReference type="EMBL" id="KAF4647192.1"/>
    </source>
</evidence>
<evidence type="ECO:0000256" key="1">
    <source>
        <dbReference type="SAM" id="MobiDB-lite"/>
    </source>
</evidence>
<gene>
    <name evidence="2" type="ORF">FOL46_004543</name>
</gene>
<reference evidence="2 3" key="1">
    <citation type="submission" date="2020-04" db="EMBL/GenBank/DDBJ databases">
        <title>Perkinsus olseni comparative genomics.</title>
        <authorList>
            <person name="Bogema D.R."/>
        </authorList>
    </citation>
    <scope>NUCLEOTIDE SEQUENCE [LARGE SCALE GENOMIC DNA]</scope>
    <source>
        <strain evidence="2">ATCC PRA-31</strain>
    </source>
</reference>
<protein>
    <submittedName>
        <fullName evidence="2">Uncharacterized protein</fullName>
    </submittedName>
</protein>
<comment type="caution">
    <text evidence="2">The sequence shown here is derived from an EMBL/GenBank/DDBJ whole genome shotgun (WGS) entry which is preliminary data.</text>
</comment>
<feature type="compositionally biased region" description="Polar residues" evidence="1">
    <location>
        <begin position="67"/>
        <end position="77"/>
    </location>
</feature>
<dbReference type="Proteomes" id="UP000572268">
    <property type="component" value="Unassembled WGS sequence"/>
</dbReference>
<accession>A0A7J6KK10</accession>
<feature type="compositionally biased region" description="Basic and acidic residues" evidence="1">
    <location>
        <begin position="121"/>
        <end position="133"/>
    </location>
</feature>
<feature type="compositionally biased region" description="Acidic residues" evidence="1">
    <location>
        <begin position="19"/>
        <end position="39"/>
    </location>
</feature>
<dbReference type="EMBL" id="JABANN010002783">
    <property type="protein sequence ID" value="KAF4647192.1"/>
    <property type="molecule type" value="Genomic_DNA"/>
</dbReference>
<name>A0A7J6KK10_PEROL</name>